<evidence type="ECO:0000313" key="3">
    <source>
        <dbReference type="EMBL" id="VDO63585.1"/>
    </source>
</evidence>
<name>A0A183JDI8_9TREM</name>
<dbReference type="WBParaSite" id="SCUD_0000075001-mRNA-1">
    <property type="protein sequence ID" value="SCUD_0000075001-mRNA-1"/>
    <property type="gene ID" value="SCUD_0000075001"/>
</dbReference>
<feature type="coiled-coil region" evidence="1">
    <location>
        <begin position="1"/>
        <end position="71"/>
    </location>
</feature>
<keyword evidence="4" id="KW-1185">Reference proteome</keyword>
<dbReference type="Proteomes" id="UP000279833">
    <property type="component" value="Unassembled WGS sequence"/>
</dbReference>
<reference evidence="5" key="1">
    <citation type="submission" date="2016-06" db="UniProtKB">
        <authorList>
            <consortium name="WormBaseParasite"/>
        </authorList>
    </citation>
    <scope>IDENTIFICATION</scope>
</reference>
<dbReference type="STRING" id="6186.A0A183JDI8"/>
<dbReference type="PANTHER" id="PTHR24099">
    <property type="entry name" value="E3 UBIQUITIN-PROTEIN LIGASE TRIM36-RELATED"/>
    <property type="match status" value="1"/>
</dbReference>
<sequence>MTELSQSLQALSERARSATEHIQRLRSKSETVNRNLADSEKELVEQLNTLISAIETKKQELTERLRDERTKRIHCLKEQINRVTSLLTKSTGLIQFCIEMLKESDPSAFLLVN</sequence>
<dbReference type="InterPro" id="IPR003649">
    <property type="entry name" value="Bbox_C"/>
</dbReference>
<dbReference type="Gene3D" id="1.20.5.170">
    <property type="match status" value="1"/>
</dbReference>
<proteinExistence type="predicted"/>
<dbReference type="GO" id="GO:0043005">
    <property type="term" value="C:neuron projection"/>
    <property type="evidence" value="ECO:0007669"/>
    <property type="project" value="TreeGrafter"/>
</dbReference>
<dbReference type="EMBL" id="UZAK01000548">
    <property type="protein sequence ID" value="VDO63585.1"/>
    <property type="molecule type" value="Genomic_DNA"/>
</dbReference>
<feature type="domain" description="B-box C-terminal" evidence="2">
    <location>
        <begin position="1"/>
        <end position="112"/>
    </location>
</feature>
<evidence type="ECO:0000256" key="1">
    <source>
        <dbReference type="SAM" id="Coils"/>
    </source>
</evidence>
<dbReference type="PANTHER" id="PTHR24099:SF15">
    <property type="entry name" value="E3 UBIQUITIN-PROTEIN LIGASE TRIM9"/>
    <property type="match status" value="1"/>
</dbReference>
<reference evidence="3 4" key="2">
    <citation type="submission" date="2018-11" db="EMBL/GenBank/DDBJ databases">
        <authorList>
            <consortium name="Pathogen Informatics"/>
        </authorList>
    </citation>
    <scope>NUCLEOTIDE SEQUENCE [LARGE SCALE GENOMIC DNA]</scope>
    <source>
        <strain evidence="3">Dakar</strain>
        <strain evidence="4">Dakar, Senegal</strain>
    </source>
</reference>
<dbReference type="GO" id="GO:0007411">
    <property type="term" value="P:axon guidance"/>
    <property type="evidence" value="ECO:0007669"/>
    <property type="project" value="TreeGrafter"/>
</dbReference>
<dbReference type="SMART" id="SM00502">
    <property type="entry name" value="BBC"/>
    <property type="match status" value="1"/>
</dbReference>
<dbReference type="InterPro" id="IPR050617">
    <property type="entry name" value="E3_ligase_FN3/SPRY"/>
</dbReference>
<evidence type="ECO:0000259" key="2">
    <source>
        <dbReference type="SMART" id="SM00502"/>
    </source>
</evidence>
<organism evidence="5">
    <name type="scientific">Schistosoma curassoni</name>
    <dbReference type="NCBI Taxonomy" id="6186"/>
    <lineage>
        <taxon>Eukaryota</taxon>
        <taxon>Metazoa</taxon>
        <taxon>Spiralia</taxon>
        <taxon>Lophotrochozoa</taxon>
        <taxon>Platyhelminthes</taxon>
        <taxon>Trematoda</taxon>
        <taxon>Digenea</taxon>
        <taxon>Strigeidida</taxon>
        <taxon>Schistosomatoidea</taxon>
        <taxon>Schistosomatidae</taxon>
        <taxon>Schistosoma</taxon>
    </lineage>
</organism>
<gene>
    <name evidence="3" type="ORF">SCUD_LOCUS751</name>
</gene>
<evidence type="ECO:0000313" key="5">
    <source>
        <dbReference type="WBParaSite" id="SCUD_0000075001-mRNA-1"/>
    </source>
</evidence>
<dbReference type="AlphaFoldDB" id="A0A183JDI8"/>
<accession>A0A183JDI8</accession>
<evidence type="ECO:0000313" key="4">
    <source>
        <dbReference type="Proteomes" id="UP000279833"/>
    </source>
</evidence>
<protein>
    <submittedName>
        <fullName evidence="5">BBC domain-containing protein</fullName>
    </submittedName>
</protein>
<keyword evidence="1" id="KW-0175">Coiled coil</keyword>